<dbReference type="Proteomes" id="UP000009173">
    <property type="component" value="Chromosome"/>
</dbReference>
<dbReference type="RefSeq" id="WP_011793162.1">
    <property type="nucleotide sequence ID" value="NC_008751.1"/>
</dbReference>
<accession>A0A0H3AC45</accession>
<dbReference type="HOGENOM" id="CLU_069356_16_1_7"/>
<protein>
    <submittedName>
        <fullName evidence="4">Transcriptional regulator, TetR family</fullName>
    </submittedName>
</protein>
<feature type="DNA-binding region" description="H-T-H motif" evidence="2">
    <location>
        <begin position="31"/>
        <end position="50"/>
    </location>
</feature>
<organism evidence="4 5">
    <name type="scientific">Nitratidesulfovibrio vulgaris (strain DP4)</name>
    <name type="common">Desulfovibrio vulgaris</name>
    <dbReference type="NCBI Taxonomy" id="391774"/>
    <lineage>
        <taxon>Bacteria</taxon>
        <taxon>Pseudomonadati</taxon>
        <taxon>Thermodesulfobacteriota</taxon>
        <taxon>Desulfovibrionia</taxon>
        <taxon>Desulfovibrionales</taxon>
        <taxon>Desulfovibrionaceae</taxon>
        <taxon>Nitratidesulfovibrio</taxon>
    </lineage>
</organism>
<sequence length="213" mass="23431" precursor="true">MTQQQQEQGTRERLLEAAAEVFAEHGYEAATVREICSRAGANVAAVNYHFGGKEMLYASMLKHFMAVCAARHPLDAGTGPESTPEERLYAFVRNLLYRIMGDDEAHGKLVAQETIDPSPAFDDIVHEFMLPVRAAVEDVVKAFLGQDAPEASVRACAAGIVGQAMFYLQNRSILERLYHDLTYDNEGLDRMAESITRFSLGGIAAWRFGGGEA</sequence>
<dbReference type="SUPFAM" id="SSF48498">
    <property type="entry name" value="Tetracyclin repressor-like, C-terminal domain"/>
    <property type="match status" value="1"/>
</dbReference>
<dbReference type="PANTHER" id="PTHR30055:SF226">
    <property type="entry name" value="HTH-TYPE TRANSCRIPTIONAL REGULATOR PKSA"/>
    <property type="match status" value="1"/>
</dbReference>
<dbReference type="PROSITE" id="PS01081">
    <property type="entry name" value="HTH_TETR_1"/>
    <property type="match status" value="1"/>
</dbReference>
<proteinExistence type="predicted"/>
<dbReference type="GO" id="GO:0000976">
    <property type="term" value="F:transcription cis-regulatory region binding"/>
    <property type="evidence" value="ECO:0007669"/>
    <property type="project" value="TreeGrafter"/>
</dbReference>
<keyword evidence="1 2" id="KW-0238">DNA-binding</keyword>
<dbReference type="PANTHER" id="PTHR30055">
    <property type="entry name" value="HTH-TYPE TRANSCRIPTIONAL REGULATOR RUTR"/>
    <property type="match status" value="1"/>
</dbReference>
<gene>
    <name evidence="4" type="ordered locus">Dvul_2904</name>
</gene>
<dbReference type="InterPro" id="IPR009057">
    <property type="entry name" value="Homeodomain-like_sf"/>
</dbReference>
<dbReference type="PRINTS" id="PR00455">
    <property type="entry name" value="HTHTETR"/>
</dbReference>
<dbReference type="PROSITE" id="PS50977">
    <property type="entry name" value="HTH_TETR_2"/>
    <property type="match status" value="1"/>
</dbReference>
<reference evidence="5" key="1">
    <citation type="journal article" date="2009" name="Environ. Microbiol.">
        <title>Contribution of mobile genetic elements to Desulfovibrio vulgaris genome plasticity.</title>
        <authorList>
            <person name="Walker C.B."/>
            <person name="Stolyar S."/>
            <person name="Chivian D."/>
            <person name="Pinel N."/>
            <person name="Gabster J.A."/>
            <person name="Dehal P.S."/>
            <person name="He Z."/>
            <person name="Yang Z.K."/>
            <person name="Yen H.C."/>
            <person name="Zhou J."/>
            <person name="Wall J.D."/>
            <person name="Hazen T.C."/>
            <person name="Arkin A.P."/>
            <person name="Stahl D.A."/>
        </authorList>
    </citation>
    <scope>NUCLEOTIDE SEQUENCE [LARGE SCALE GENOMIC DNA]</scope>
    <source>
        <strain evidence="5">DP4</strain>
    </source>
</reference>
<dbReference type="GO" id="GO:0003700">
    <property type="term" value="F:DNA-binding transcription factor activity"/>
    <property type="evidence" value="ECO:0007669"/>
    <property type="project" value="TreeGrafter"/>
</dbReference>
<dbReference type="Gene3D" id="1.10.10.60">
    <property type="entry name" value="Homeodomain-like"/>
    <property type="match status" value="1"/>
</dbReference>
<dbReference type="Pfam" id="PF09209">
    <property type="entry name" value="CecR_C"/>
    <property type="match status" value="1"/>
</dbReference>
<dbReference type="EMBL" id="CP000527">
    <property type="protein sequence ID" value="ABM29915.1"/>
    <property type="molecule type" value="Genomic_DNA"/>
</dbReference>
<feature type="domain" description="HTH tetR-type" evidence="3">
    <location>
        <begin position="8"/>
        <end position="68"/>
    </location>
</feature>
<dbReference type="InterPro" id="IPR036271">
    <property type="entry name" value="Tet_transcr_reg_TetR-rel_C_sf"/>
</dbReference>
<evidence type="ECO:0000256" key="2">
    <source>
        <dbReference type="PROSITE-ProRule" id="PRU00335"/>
    </source>
</evidence>
<evidence type="ECO:0000259" key="3">
    <source>
        <dbReference type="PROSITE" id="PS50977"/>
    </source>
</evidence>
<dbReference type="SUPFAM" id="SSF46689">
    <property type="entry name" value="Homeodomain-like"/>
    <property type="match status" value="1"/>
</dbReference>
<dbReference type="KEGG" id="dvl:Dvul_2904"/>
<dbReference type="InterPro" id="IPR023772">
    <property type="entry name" value="DNA-bd_HTH_TetR-type_CS"/>
</dbReference>
<evidence type="ECO:0000313" key="4">
    <source>
        <dbReference type="EMBL" id="ABM29915.1"/>
    </source>
</evidence>
<dbReference type="InterPro" id="IPR050109">
    <property type="entry name" value="HTH-type_TetR-like_transc_reg"/>
</dbReference>
<evidence type="ECO:0000313" key="5">
    <source>
        <dbReference type="Proteomes" id="UP000009173"/>
    </source>
</evidence>
<evidence type="ECO:0000256" key="1">
    <source>
        <dbReference type="ARBA" id="ARBA00023125"/>
    </source>
</evidence>
<dbReference type="AlphaFoldDB" id="A0A0H3AC45"/>
<dbReference type="InterPro" id="IPR015292">
    <property type="entry name" value="Tscrpt_reg_YbiH_C"/>
</dbReference>
<name>A0A0H3AC45_NITV4</name>
<dbReference type="InterPro" id="IPR001647">
    <property type="entry name" value="HTH_TetR"/>
</dbReference>
<dbReference type="Gene3D" id="1.10.357.10">
    <property type="entry name" value="Tetracycline Repressor, domain 2"/>
    <property type="match status" value="1"/>
</dbReference>
<dbReference type="Pfam" id="PF00440">
    <property type="entry name" value="TetR_N"/>
    <property type="match status" value="1"/>
</dbReference>